<evidence type="ECO:0000313" key="2">
    <source>
        <dbReference type="Proteomes" id="UP001152607"/>
    </source>
</evidence>
<evidence type="ECO:0000313" key="1">
    <source>
        <dbReference type="EMBL" id="CAI6258806.1"/>
    </source>
</evidence>
<comment type="caution">
    <text evidence="1">The sequence shown here is derived from an EMBL/GenBank/DDBJ whole genome shotgun (WGS) entry which is preliminary data.</text>
</comment>
<dbReference type="Proteomes" id="UP001152607">
    <property type="component" value="Unassembled WGS sequence"/>
</dbReference>
<dbReference type="AlphaFoldDB" id="A0A9W4XPV2"/>
<organism evidence="1 2">
    <name type="scientific">Periconia digitata</name>
    <dbReference type="NCBI Taxonomy" id="1303443"/>
    <lineage>
        <taxon>Eukaryota</taxon>
        <taxon>Fungi</taxon>
        <taxon>Dikarya</taxon>
        <taxon>Ascomycota</taxon>
        <taxon>Pezizomycotina</taxon>
        <taxon>Dothideomycetes</taxon>
        <taxon>Pleosporomycetidae</taxon>
        <taxon>Pleosporales</taxon>
        <taxon>Massarineae</taxon>
        <taxon>Periconiaceae</taxon>
        <taxon>Periconia</taxon>
    </lineage>
</organism>
<protein>
    <submittedName>
        <fullName evidence="1">Uncharacterized protein</fullName>
    </submittedName>
</protein>
<name>A0A9W4XPV2_9PLEO</name>
<proteinExistence type="predicted"/>
<accession>A0A9W4XPV2</accession>
<sequence>MIGLLQQSTLFVDLGLGVLDMNRKRGILFYKSSVLCYQAGVILCELVHLFGRSGFYGNVFVPSEFLDFLVARCKLRLIMLHQSFFVHYEFVMFCGKPFFFSHYFNVVSQAGLLGFHLPLPSEMLKFFVARSELILQALDRGLSQIVFSSVRMKQVVQLVLEHRRVVDSISLVKVLWFFNTVKIV</sequence>
<reference evidence="1" key="1">
    <citation type="submission" date="2023-01" db="EMBL/GenBank/DDBJ databases">
        <authorList>
            <person name="Van Ghelder C."/>
            <person name="Rancurel C."/>
        </authorList>
    </citation>
    <scope>NUCLEOTIDE SEQUENCE</scope>
    <source>
        <strain evidence="1">CNCM I-4278</strain>
    </source>
</reference>
<dbReference type="EMBL" id="CAOQHR010000001">
    <property type="protein sequence ID" value="CAI6258806.1"/>
    <property type="molecule type" value="Genomic_DNA"/>
</dbReference>
<keyword evidence="2" id="KW-1185">Reference proteome</keyword>
<gene>
    <name evidence="1" type="ORF">PDIGIT_LOCUS1262</name>
</gene>